<dbReference type="Gene3D" id="3.40.50.300">
    <property type="entry name" value="P-loop containing nucleotide triphosphate hydrolases"/>
    <property type="match status" value="1"/>
</dbReference>
<proteinExistence type="predicted"/>
<evidence type="ECO:0000313" key="5">
    <source>
        <dbReference type="EMBL" id="TQM10131.1"/>
    </source>
</evidence>
<sequence>MTVDARRIRWSPGRGVLVLDGIDLDVPAGAFVGLLGPNGSGKSTLLRLLAGVRRPDAGTVRLDGRDLHSLPRRAAARRIALLAQESSTEVDMTVLDAVLLGRIPHRARWGPLGGDDVRRAEHALALLEVAALRDRRWSELSGGERQRVAIARALAQDPDVLLLDEPTNHLDVRHQLAVLELLAASPRTVVAALHDVGLAARYCDGVAVLHEGVVHAAGPPAAVLTPELLEKVYGVGAEVTTGGDGRPRIDLTPLGAW</sequence>
<keyword evidence="6" id="KW-1185">Reference proteome</keyword>
<dbReference type="PANTHER" id="PTHR42794:SF2">
    <property type="entry name" value="ABC TRANSPORTER ATP-BINDING PROTEIN"/>
    <property type="match status" value="1"/>
</dbReference>
<dbReference type="InterPro" id="IPR003439">
    <property type="entry name" value="ABC_transporter-like_ATP-bd"/>
</dbReference>
<accession>A0A543DLE2</accession>
<dbReference type="GO" id="GO:0016887">
    <property type="term" value="F:ATP hydrolysis activity"/>
    <property type="evidence" value="ECO:0007669"/>
    <property type="project" value="InterPro"/>
</dbReference>
<dbReference type="Pfam" id="PF00005">
    <property type="entry name" value="ABC_tran"/>
    <property type="match status" value="1"/>
</dbReference>
<keyword evidence="1" id="KW-0813">Transport</keyword>
<evidence type="ECO:0000256" key="1">
    <source>
        <dbReference type="ARBA" id="ARBA00022448"/>
    </source>
</evidence>
<evidence type="ECO:0000259" key="4">
    <source>
        <dbReference type="PROSITE" id="PS50893"/>
    </source>
</evidence>
<organism evidence="5 6">
    <name type="scientific">Pseudonocardia kunmingensis</name>
    <dbReference type="NCBI Taxonomy" id="630975"/>
    <lineage>
        <taxon>Bacteria</taxon>
        <taxon>Bacillati</taxon>
        <taxon>Actinomycetota</taxon>
        <taxon>Actinomycetes</taxon>
        <taxon>Pseudonocardiales</taxon>
        <taxon>Pseudonocardiaceae</taxon>
        <taxon>Pseudonocardia</taxon>
    </lineage>
</organism>
<dbReference type="AlphaFoldDB" id="A0A543DLE2"/>
<dbReference type="InterPro" id="IPR027417">
    <property type="entry name" value="P-loop_NTPase"/>
</dbReference>
<feature type="domain" description="ABC transporter" evidence="4">
    <location>
        <begin position="3"/>
        <end position="236"/>
    </location>
</feature>
<dbReference type="FunFam" id="3.40.50.300:FF:000134">
    <property type="entry name" value="Iron-enterobactin ABC transporter ATP-binding protein"/>
    <property type="match status" value="1"/>
</dbReference>
<keyword evidence="2" id="KW-0547">Nucleotide-binding</keyword>
<dbReference type="InterPro" id="IPR017871">
    <property type="entry name" value="ABC_transporter-like_CS"/>
</dbReference>
<dbReference type="Proteomes" id="UP000315677">
    <property type="component" value="Unassembled WGS sequence"/>
</dbReference>
<comment type="caution">
    <text evidence="5">The sequence shown here is derived from an EMBL/GenBank/DDBJ whole genome shotgun (WGS) entry which is preliminary data.</text>
</comment>
<dbReference type="PANTHER" id="PTHR42794">
    <property type="entry name" value="HEMIN IMPORT ATP-BINDING PROTEIN HMUV"/>
    <property type="match status" value="1"/>
</dbReference>
<dbReference type="PROSITE" id="PS00211">
    <property type="entry name" value="ABC_TRANSPORTER_1"/>
    <property type="match status" value="1"/>
</dbReference>
<dbReference type="GO" id="GO:0005524">
    <property type="term" value="F:ATP binding"/>
    <property type="evidence" value="ECO:0007669"/>
    <property type="project" value="UniProtKB-KW"/>
</dbReference>
<dbReference type="SUPFAM" id="SSF52540">
    <property type="entry name" value="P-loop containing nucleoside triphosphate hydrolases"/>
    <property type="match status" value="1"/>
</dbReference>
<evidence type="ECO:0000256" key="2">
    <source>
        <dbReference type="ARBA" id="ARBA00022741"/>
    </source>
</evidence>
<name>A0A543DLE2_9PSEU</name>
<evidence type="ECO:0000256" key="3">
    <source>
        <dbReference type="ARBA" id="ARBA00022840"/>
    </source>
</evidence>
<gene>
    <name evidence="5" type="ORF">FB558_5914</name>
</gene>
<evidence type="ECO:0000313" key="6">
    <source>
        <dbReference type="Proteomes" id="UP000315677"/>
    </source>
</evidence>
<reference evidence="5 6" key="1">
    <citation type="submission" date="2019-06" db="EMBL/GenBank/DDBJ databases">
        <title>Sequencing the genomes of 1000 actinobacteria strains.</title>
        <authorList>
            <person name="Klenk H.-P."/>
        </authorList>
    </citation>
    <scope>NUCLEOTIDE SEQUENCE [LARGE SCALE GENOMIC DNA]</scope>
    <source>
        <strain evidence="5 6">DSM 45301</strain>
    </source>
</reference>
<dbReference type="SMART" id="SM00382">
    <property type="entry name" value="AAA"/>
    <property type="match status" value="1"/>
</dbReference>
<dbReference type="InterPro" id="IPR003593">
    <property type="entry name" value="AAA+_ATPase"/>
</dbReference>
<dbReference type="PROSITE" id="PS50893">
    <property type="entry name" value="ABC_TRANSPORTER_2"/>
    <property type="match status" value="1"/>
</dbReference>
<dbReference type="EMBL" id="VFPA01000003">
    <property type="protein sequence ID" value="TQM10131.1"/>
    <property type="molecule type" value="Genomic_DNA"/>
</dbReference>
<keyword evidence="3 5" id="KW-0067">ATP-binding</keyword>
<dbReference type="CDD" id="cd03214">
    <property type="entry name" value="ABC_Iron-Siderophores_B12_Hemin"/>
    <property type="match status" value="1"/>
</dbReference>
<protein>
    <submittedName>
        <fullName evidence="5">Iron complex transport system ATP-binding protein</fullName>
    </submittedName>
</protein>